<dbReference type="AlphaFoldDB" id="A0A1C3EMW1"/>
<dbReference type="Pfam" id="PF13508">
    <property type="entry name" value="Acetyltransf_7"/>
    <property type="match status" value="1"/>
</dbReference>
<proteinExistence type="predicted"/>
<comment type="caution">
    <text evidence="2">The sequence shown here is derived from an EMBL/GenBank/DDBJ whole genome shotgun (WGS) entry which is preliminary data.</text>
</comment>
<dbReference type="Proteomes" id="UP000094936">
    <property type="component" value="Unassembled WGS sequence"/>
</dbReference>
<protein>
    <recommendedName>
        <fullName evidence="1">N-acetyltransferase domain-containing protein</fullName>
    </recommendedName>
</protein>
<organism evidence="2 3">
    <name type="scientific">Veronia pacifica</name>
    <dbReference type="NCBI Taxonomy" id="1080227"/>
    <lineage>
        <taxon>Bacteria</taxon>
        <taxon>Pseudomonadati</taxon>
        <taxon>Pseudomonadota</taxon>
        <taxon>Gammaproteobacteria</taxon>
        <taxon>Vibrionales</taxon>
        <taxon>Vibrionaceae</taxon>
        <taxon>Veronia</taxon>
    </lineage>
</organism>
<dbReference type="SUPFAM" id="SSF55729">
    <property type="entry name" value="Acyl-CoA N-acyltransferases (Nat)"/>
    <property type="match status" value="1"/>
</dbReference>
<evidence type="ECO:0000313" key="3">
    <source>
        <dbReference type="Proteomes" id="UP000094936"/>
    </source>
</evidence>
<dbReference type="InterPro" id="IPR016181">
    <property type="entry name" value="Acyl_CoA_acyltransferase"/>
</dbReference>
<gene>
    <name evidence="2" type="ORF">A8L45_06130</name>
</gene>
<sequence>MNIRVAQVNDAERIEMLNAQIGVSLSLSIIREKLAHMRASNNDLVLVAEVCGLVVGYAALHLQPVFFQDQPNGRVSSLVIDETFREMTIGTQLLDAARSFFNNKQCCRVEVSSPFHPDDAGGFYLNVGYRLTPSRYLRLIASQQSTDSDRGNVCRPAGWQ</sequence>
<dbReference type="InterPro" id="IPR000182">
    <property type="entry name" value="GNAT_dom"/>
</dbReference>
<dbReference type="CDD" id="cd04301">
    <property type="entry name" value="NAT_SF"/>
    <property type="match status" value="1"/>
</dbReference>
<accession>A0A1C3EMW1</accession>
<dbReference type="EMBL" id="LYBM01000007">
    <property type="protein sequence ID" value="ODA34583.1"/>
    <property type="molecule type" value="Genomic_DNA"/>
</dbReference>
<dbReference type="PROSITE" id="PS51186">
    <property type="entry name" value="GNAT"/>
    <property type="match status" value="1"/>
</dbReference>
<name>A0A1C3EMW1_9GAMM</name>
<evidence type="ECO:0000259" key="1">
    <source>
        <dbReference type="PROSITE" id="PS51186"/>
    </source>
</evidence>
<dbReference type="STRING" id="1080227.A8L45_06130"/>
<evidence type="ECO:0000313" key="2">
    <source>
        <dbReference type="EMBL" id="ODA34583.1"/>
    </source>
</evidence>
<dbReference type="GO" id="GO:0016747">
    <property type="term" value="F:acyltransferase activity, transferring groups other than amino-acyl groups"/>
    <property type="evidence" value="ECO:0007669"/>
    <property type="project" value="InterPro"/>
</dbReference>
<keyword evidence="3" id="KW-1185">Reference proteome</keyword>
<feature type="domain" description="N-acetyltransferase" evidence="1">
    <location>
        <begin position="1"/>
        <end position="147"/>
    </location>
</feature>
<dbReference type="Gene3D" id="3.40.630.30">
    <property type="match status" value="1"/>
</dbReference>
<reference evidence="2 3" key="1">
    <citation type="submission" date="2016-05" db="EMBL/GenBank/DDBJ databases">
        <title>Genomic Taxonomy of the Vibrionaceae.</title>
        <authorList>
            <person name="Gomez-Gil B."/>
            <person name="Enciso-Ibarra J."/>
        </authorList>
    </citation>
    <scope>NUCLEOTIDE SEQUENCE [LARGE SCALE GENOMIC DNA]</scope>
    <source>
        <strain evidence="2 3">CAIM 1920</strain>
    </source>
</reference>